<gene>
    <name evidence="9" type="primary">pheA</name>
    <name evidence="9" type="ORF">GCM10009090_30090</name>
</gene>
<dbReference type="NCBIfam" id="TIGR01806">
    <property type="entry name" value="CM_mono2"/>
    <property type="match status" value="1"/>
</dbReference>
<dbReference type="InterPro" id="IPR036979">
    <property type="entry name" value="CM_dom_sf"/>
</dbReference>
<evidence type="ECO:0000313" key="10">
    <source>
        <dbReference type="Proteomes" id="UP000623958"/>
    </source>
</evidence>
<dbReference type="PANTHER" id="PTHR38041">
    <property type="entry name" value="CHORISMATE MUTASE"/>
    <property type="match status" value="1"/>
</dbReference>
<dbReference type="EC" id="5.4.99.5" evidence="2 5"/>
<evidence type="ECO:0000256" key="5">
    <source>
        <dbReference type="PIRNR" id="PIRNR026640"/>
    </source>
</evidence>
<dbReference type="InterPro" id="IPR051331">
    <property type="entry name" value="Chorismate_mutase-related"/>
</dbReference>
<evidence type="ECO:0000256" key="3">
    <source>
        <dbReference type="ARBA" id="ARBA00022729"/>
    </source>
</evidence>
<evidence type="ECO:0000256" key="6">
    <source>
        <dbReference type="SAM" id="Coils"/>
    </source>
</evidence>
<dbReference type="AlphaFoldDB" id="A0A919FA53"/>
<evidence type="ECO:0000256" key="1">
    <source>
        <dbReference type="ARBA" id="ARBA00004817"/>
    </source>
</evidence>
<dbReference type="PANTHER" id="PTHR38041:SF2">
    <property type="entry name" value="SECRETED CHORISMATE MUTASE"/>
    <property type="match status" value="1"/>
</dbReference>
<dbReference type="EMBL" id="BNBA01000028">
    <property type="protein sequence ID" value="GHH58020.1"/>
    <property type="molecule type" value="Genomic_DNA"/>
</dbReference>
<comment type="catalytic activity">
    <reaction evidence="5">
        <text>chorismate = prephenate</text>
        <dbReference type="Rhea" id="RHEA:13897"/>
        <dbReference type="ChEBI" id="CHEBI:29748"/>
        <dbReference type="ChEBI" id="CHEBI:29934"/>
        <dbReference type="EC" id="5.4.99.5"/>
    </reaction>
</comment>
<dbReference type="Gene3D" id="1.20.59.10">
    <property type="entry name" value="Chorismate mutase"/>
    <property type="match status" value="1"/>
</dbReference>
<feature type="chain" id="PRO_5038054697" description="Chorismate mutase" evidence="7">
    <location>
        <begin position="30"/>
        <end position="191"/>
    </location>
</feature>
<keyword evidence="4 5" id="KW-0413">Isomerase</keyword>
<dbReference type="SUPFAM" id="SSF48600">
    <property type="entry name" value="Chorismate mutase II"/>
    <property type="match status" value="1"/>
</dbReference>
<dbReference type="GO" id="GO:0046417">
    <property type="term" value="P:chorismate metabolic process"/>
    <property type="evidence" value="ECO:0007669"/>
    <property type="project" value="InterPro"/>
</dbReference>
<comment type="caution">
    <text evidence="9">The sequence shown here is derived from an EMBL/GenBank/DDBJ whole genome shotgun (WGS) entry which is preliminary data.</text>
</comment>
<dbReference type="InterPro" id="IPR008240">
    <property type="entry name" value="Chorismate_mutase_periplasmic"/>
</dbReference>
<evidence type="ECO:0000259" key="8">
    <source>
        <dbReference type="PROSITE" id="PS51168"/>
    </source>
</evidence>
<dbReference type="SMART" id="SM00830">
    <property type="entry name" value="CM_2"/>
    <property type="match status" value="1"/>
</dbReference>
<dbReference type="GO" id="GO:0004106">
    <property type="term" value="F:chorismate mutase activity"/>
    <property type="evidence" value="ECO:0007669"/>
    <property type="project" value="UniProtKB-EC"/>
</dbReference>
<dbReference type="InterPro" id="IPR002701">
    <property type="entry name" value="CM_II_prokaryot"/>
</dbReference>
<dbReference type="InterPro" id="IPR036263">
    <property type="entry name" value="Chorismate_II_sf"/>
</dbReference>
<comment type="function">
    <text evidence="5">Catalyzes the Claisen rearrangement of chorismate to prephenate.</text>
</comment>
<proteinExistence type="predicted"/>
<keyword evidence="6" id="KW-0175">Coiled coil</keyword>
<dbReference type="RefSeq" id="WP_140727207.1">
    <property type="nucleotide sequence ID" value="NZ_BNBA01000028.1"/>
</dbReference>
<dbReference type="PIRSF" id="PIRSF026640">
    <property type="entry name" value="Peripl_chor_mut"/>
    <property type="match status" value="1"/>
</dbReference>
<feature type="domain" description="Chorismate mutase" evidence="8">
    <location>
        <begin position="17"/>
        <end position="110"/>
    </location>
</feature>
<reference evidence="9" key="2">
    <citation type="submission" date="2020-09" db="EMBL/GenBank/DDBJ databases">
        <authorList>
            <person name="Sun Q."/>
            <person name="Ohkuma M."/>
        </authorList>
    </citation>
    <scope>NUCLEOTIDE SEQUENCE</scope>
    <source>
        <strain evidence="9">JCM 13306</strain>
    </source>
</reference>
<dbReference type="PROSITE" id="PS51168">
    <property type="entry name" value="CHORISMATE_MUT_2"/>
    <property type="match status" value="1"/>
</dbReference>
<evidence type="ECO:0000256" key="7">
    <source>
        <dbReference type="SAM" id="SignalP"/>
    </source>
</evidence>
<evidence type="ECO:0000313" key="9">
    <source>
        <dbReference type="EMBL" id="GHH58020.1"/>
    </source>
</evidence>
<name>A0A919FA53_9XANT</name>
<dbReference type="Pfam" id="PF01817">
    <property type="entry name" value="CM_2"/>
    <property type="match status" value="1"/>
</dbReference>
<evidence type="ECO:0000256" key="2">
    <source>
        <dbReference type="ARBA" id="ARBA00012404"/>
    </source>
</evidence>
<evidence type="ECO:0000256" key="4">
    <source>
        <dbReference type="ARBA" id="ARBA00023235"/>
    </source>
</evidence>
<accession>A0A919FA53</accession>
<keyword evidence="10" id="KW-1185">Reference proteome</keyword>
<dbReference type="Proteomes" id="UP000623958">
    <property type="component" value="Unassembled WGS sequence"/>
</dbReference>
<organism evidence="9 10">
    <name type="scientific">Xanthomonas boreopolis</name>
    <dbReference type="NCBI Taxonomy" id="86183"/>
    <lineage>
        <taxon>Bacteria</taxon>
        <taxon>Pseudomonadati</taxon>
        <taxon>Pseudomonadota</taxon>
        <taxon>Gammaproteobacteria</taxon>
        <taxon>Lysobacterales</taxon>
        <taxon>Lysobacteraceae</taxon>
        <taxon>Xanthomonas</taxon>
    </lineage>
</organism>
<dbReference type="NCBIfam" id="NF006741">
    <property type="entry name" value="PRK09269.1"/>
    <property type="match status" value="1"/>
</dbReference>
<protein>
    <recommendedName>
        <fullName evidence="2 5">Chorismate mutase</fullName>
        <ecNumber evidence="2 5">5.4.99.5</ecNumber>
    </recommendedName>
</protein>
<comment type="pathway">
    <text evidence="1 5">Metabolic intermediate biosynthesis; prephenate biosynthesis; prephenate from chorismate: step 1/1.</text>
</comment>
<feature type="coiled-coil region" evidence="6">
    <location>
        <begin position="127"/>
        <end position="154"/>
    </location>
</feature>
<reference evidence="9" key="1">
    <citation type="journal article" date="2014" name="Int. J. Syst. Evol. Microbiol.">
        <title>Complete genome sequence of Corynebacterium casei LMG S-19264T (=DSM 44701T), isolated from a smear-ripened cheese.</title>
        <authorList>
            <consortium name="US DOE Joint Genome Institute (JGI-PGF)"/>
            <person name="Walter F."/>
            <person name="Albersmeier A."/>
            <person name="Kalinowski J."/>
            <person name="Ruckert C."/>
        </authorList>
    </citation>
    <scope>NUCLEOTIDE SEQUENCE</scope>
    <source>
        <strain evidence="9">JCM 13306</strain>
    </source>
</reference>
<keyword evidence="3 7" id="KW-0732">Signal</keyword>
<feature type="signal peptide" evidence="7">
    <location>
        <begin position="1"/>
        <end position="29"/>
    </location>
</feature>
<sequence>MNVHFPPSRKIAALALLALGLGLSGCGQARDAPTALLPLLERLAERNAIGDQVALSKWDSGKPVLDAAREAAVLQSVREQAPAHGLEPEPAARFFAAQIEANKLVQYQLLERWHRMGHAPDRPRPDLAALRARLDRLQGELLDALARSASLRARPDCASAVAREAAAYARQRRLDDVHRVALGRSLGDFCQ</sequence>
<dbReference type="GO" id="GO:0009697">
    <property type="term" value="P:salicylic acid biosynthetic process"/>
    <property type="evidence" value="ECO:0007669"/>
    <property type="project" value="TreeGrafter"/>
</dbReference>